<sequence>MHAALNDMQQQRNRLVTSKASPEATPPPTHAASSGQSANATPSANTAAHAAAPPPAAPINGVNAKAVNAASANTGNNGAKPSNRSRIMLPLPPPGTGIRHNVQAASDVSTPSTGKPRGAAAGLPLPPPGTGIRHNIQAVADASTPPPGQLRGAAAYAAKLAAQSKAAAAATPNNRIDRKQQHVREKKKRPATRMEEDGDDQAEDDSDSESGSDDDGSVSSGSSFDSDATSDLDDSDSSVSSTESGPQHEQMDAENETVSPDLEYAVIAHRKKGLLLSRLSEVSVRGTLSVIDMARRGLGVNDVALIEQVILGNPRLSVLKLGYNDLGDVGAHCIANALCIEADGKLDHRALAVLDLCFNGIGDDGCGGLAMKAIAGNYHLRTLFLTGNNIGEKGALSIAGALVHGCYLSRLHLTANKIGPEGTKALATAVAEVDARLQMQEAAGVAVQSPFLHRMEHLFLGSTRMEATGFYTIPSMLLSNVSLKVLCLTDNNLQDSDISILAQALTQNKNVPLESLMLSHNQITCAGVESLMNSIWGSPTLREMKLDNNKMQDRGAQLCAVVLGSVSLEKLDISFNSVTTVGVRALMKSLSEDTNMRSLGICGIPIDLNAAKAVSFALAYNTGLEIVYMDNCQVGYSAQRHITAGIVSNQKAPLQQLTGFPMGPITATLGMPQVPEDWNNEKVLGFVRLMWRNWGKKRGPADQGEAEEAKGPAPPAAVAAAAKIALASLGSDPSAELYVEPRKIETYNDVENSDVSPLVPSNAALIERTFSGRCLVASVSDTEGGDQNGFLEAWSESSAFGRPANVSYAVTGASYHDAPLDNPEQRNRNLRWLRTHFRPLIDVGKLPFNNADMWQLHQYYFSPPYYGDDDNDSKTPAVDHDEKKVHSSGVRTPPVVARKRSTKDRAAAPPTTPVSSSSQQQPNMGKAISFQALSSAVAAADLTNGSHKRRGVDGMEEETKTSKETEHSAKRTKSMKPRIAYYPRIRAKLESLGTKPLEQTLSLLRKLKYVENVIFPDHAEYEDLDRLRESEHATRLDVEMILLDLI</sequence>
<dbReference type="Gene3D" id="3.80.10.10">
    <property type="entry name" value="Ribonuclease Inhibitor"/>
    <property type="match status" value="2"/>
</dbReference>
<dbReference type="EMBL" id="CAICTM010000151">
    <property type="protein sequence ID" value="CAB9502974.1"/>
    <property type="molecule type" value="Genomic_DNA"/>
</dbReference>
<dbReference type="InterPro" id="IPR001611">
    <property type="entry name" value="Leu-rich_rpt"/>
</dbReference>
<feature type="region of interest" description="Disordered" evidence="4">
    <location>
        <begin position="867"/>
        <end position="924"/>
    </location>
</feature>
<dbReference type="AlphaFoldDB" id="A0A9N8DHW9"/>
<dbReference type="GO" id="GO:0005634">
    <property type="term" value="C:nucleus"/>
    <property type="evidence" value="ECO:0007669"/>
    <property type="project" value="TreeGrafter"/>
</dbReference>
<proteinExistence type="predicted"/>
<feature type="region of interest" description="Disordered" evidence="4">
    <location>
        <begin position="167"/>
        <end position="258"/>
    </location>
</feature>
<dbReference type="Proteomes" id="UP001153069">
    <property type="component" value="Unassembled WGS sequence"/>
</dbReference>
<feature type="compositionally biased region" description="Low complexity" evidence="4">
    <location>
        <begin position="37"/>
        <end position="51"/>
    </location>
</feature>
<dbReference type="InterPro" id="IPR027038">
    <property type="entry name" value="RanGap"/>
</dbReference>
<reference evidence="5" key="1">
    <citation type="submission" date="2020-06" db="EMBL/GenBank/DDBJ databases">
        <authorList>
            <consortium name="Plant Systems Biology data submission"/>
        </authorList>
    </citation>
    <scope>NUCLEOTIDE SEQUENCE</scope>
    <source>
        <strain evidence="5">D6</strain>
    </source>
</reference>
<dbReference type="GO" id="GO:0005096">
    <property type="term" value="F:GTPase activator activity"/>
    <property type="evidence" value="ECO:0007669"/>
    <property type="project" value="UniProtKB-KW"/>
</dbReference>
<feature type="compositionally biased region" description="Low complexity" evidence="4">
    <location>
        <begin position="217"/>
        <end position="227"/>
    </location>
</feature>
<dbReference type="OrthoDB" id="192312at2759"/>
<dbReference type="GO" id="GO:0006913">
    <property type="term" value="P:nucleocytoplasmic transport"/>
    <property type="evidence" value="ECO:0007669"/>
    <property type="project" value="TreeGrafter"/>
</dbReference>
<dbReference type="GO" id="GO:0005829">
    <property type="term" value="C:cytosol"/>
    <property type="evidence" value="ECO:0007669"/>
    <property type="project" value="TreeGrafter"/>
</dbReference>
<keyword evidence="1" id="KW-0343">GTPase activation</keyword>
<dbReference type="GO" id="GO:0048471">
    <property type="term" value="C:perinuclear region of cytoplasm"/>
    <property type="evidence" value="ECO:0007669"/>
    <property type="project" value="TreeGrafter"/>
</dbReference>
<comment type="caution">
    <text evidence="5">The sequence shown here is derived from an EMBL/GenBank/DDBJ whole genome shotgun (WGS) entry which is preliminary data.</text>
</comment>
<feature type="compositionally biased region" description="Polar residues" evidence="4">
    <location>
        <begin position="103"/>
        <end position="113"/>
    </location>
</feature>
<feature type="compositionally biased region" description="Acidic residues" evidence="4">
    <location>
        <begin position="196"/>
        <end position="216"/>
    </location>
</feature>
<protein>
    <submittedName>
        <fullName evidence="5">Ribonuclease inhibitor</fullName>
    </submittedName>
</protein>
<dbReference type="SUPFAM" id="SSF52047">
    <property type="entry name" value="RNI-like"/>
    <property type="match status" value="2"/>
</dbReference>
<evidence type="ECO:0000256" key="2">
    <source>
        <dbReference type="ARBA" id="ARBA00022614"/>
    </source>
</evidence>
<keyword evidence="6" id="KW-1185">Reference proteome</keyword>
<feature type="compositionally biased region" description="Basic and acidic residues" evidence="4">
    <location>
        <begin position="951"/>
        <end position="969"/>
    </location>
</feature>
<feature type="region of interest" description="Disordered" evidence="4">
    <location>
        <begin position="1"/>
        <end position="133"/>
    </location>
</feature>
<evidence type="ECO:0000256" key="3">
    <source>
        <dbReference type="ARBA" id="ARBA00022737"/>
    </source>
</evidence>
<dbReference type="PANTHER" id="PTHR24113:SF12">
    <property type="entry name" value="RAN GTPASE-ACTIVATING PROTEIN 1"/>
    <property type="match status" value="1"/>
</dbReference>
<feature type="region of interest" description="Disordered" evidence="4">
    <location>
        <begin position="941"/>
        <end position="974"/>
    </location>
</feature>
<organism evidence="5 6">
    <name type="scientific">Seminavis robusta</name>
    <dbReference type="NCBI Taxonomy" id="568900"/>
    <lineage>
        <taxon>Eukaryota</taxon>
        <taxon>Sar</taxon>
        <taxon>Stramenopiles</taxon>
        <taxon>Ochrophyta</taxon>
        <taxon>Bacillariophyta</taxon>
        <taxon>Bacillariophyceae</taxon>
        <taxon>Bacillariophycidae</taxon>
        <taxon>Naviculales</taxon>
        <taxon>Naviculaceae</taxon>
        <taxon>Seminavis</taxon>
    </lineage>
</organism>
<dbReference type="PANTHER" id="PTHR24113">
    <property type="entry name" value="RAN GTPASE-ACTIVATING PROTEIN 1"/>
    <property type="match status" value="1"/>
</dbReference>
<accession>A0A9N8DHW9</accession>
<evidence type="ECO:0000313" key="6">
    <source>
        <dbReference type="Proteomes" id="UP001153069"/>
    </source>
</evidence>
<evidence type="ECO:0000313" key="5">
    <source>
        <dbReference type="EMBL" id="CAB9502974.1"/>
    </source>
</evidence>
<dbReference type="Pfam" id="PF13516">
    <property type="entry name" value="LRR_6"/>
    <property type="match status" value="5"/>
</dbReference>
<feature type="compositionally biased region" description="Low complexity" evidence="4">
    <location>
        <begin position="907"/>
        <end position="922"/>
    </location>
</feature>
<feature type="compositionally biased region" description="Low complexity" evidence="4">
    <location>
        <begin position="58"/>
        <end position="79"/>
    </location>
</feature>
<keyword evidence="3" id="KW-0677">Repeat</keyword>
<evidence type="ECO:0000256" key="4">
    <source>
        <dbReference type="SAM" id="MobiDB-lite"/>
    </source>
</evidence>
<dbReference type="GO" id="GO:0031267">
    <property type="term" value="F:small GTPase binding"/>
    <property type="evidence" value="ECO:0007669"/>
    <property type="project" value="TreeGrafter"/>
</dbReference>
<dbReference type="SMART" id="SM00368">
    <property type="entry name" value="LRR_RI"/>
    <property type="match status" value="8"/>
</dbReference>
<evidence type="ECO:0000256" key="1">
    <source>
        <dbReference type="ARBA" id="ARBA00022468"/>
    </source>
</evidence>
<name>A0A9N8DHW9_9STRA</name>
<keyword evidence="2" id="KW-0433">Leucine-rich repeat</keyword>
<dbReference type="InterPro" id="IPR032675">
    <property type="entry name" value="LRR_dom_sf"/>
</dbReference>
<feature type="compositionally biased region" description="Polar residues" evidence="4">
    <location>
        <begin position="7"/>
        <end position="20"/>
    </location>
</feature>
<gene>
    <name evidence="5" type="ORF">SEMRO_152_G069430.1</name>
</gene>